<sequence>MIFGGIDAWLGGGTIEDIVNGILSGGITGFLLGPLAMINRLRPVFIAFGLGSGIKGVYDSIKNGEYDQAAFRATFVILTLWELKKGVWDKRACFTEETLVLTEDGYKQIKDIQEEDFVYSENVETGEKGLKKVAKVFVREVHKLIHVYVDGEEINTTDTHPFWVEGKGWIEAGELKTGDVLRLYTGELKTVEKVEIEVFDRPVKVYNFEVEDWHTYYVTEQGVLVHNAKNYDGNGNTGVGNKGTSKTLKNLNGLDDFLNDPSKLKNVKPDELYNYLKNNGYNPQPLSGGSFKGVSFEDGGGFKVNWGGDRILQYHPAGKGHHGGFEYWKISSGPTGTIRYDMNGNIIK</sequence>
<dbReference type="InterPro" id="IPR003587">
    <property type="entry name" value="Hint_dom_N"/>
</dbReference>
<feature type="domain" description="Hint" evidence="1">
    <location>
        <begin position="91"/>
        <end position="185"/>
    </location>
</feature>
<dbReference type="EMBL" id="NEMB01000003">
    <property type="protein sequence ID" value="PQQ65459.1"/>
    <property type="molecule type" value="Genomic_DNA"/>
</dbReference>
<proteinExistence type="predicted"/>
<dbReference type="Pfam" id="PF07591">
    <property type="entry name" value="PT-HINT"/>
    <property type="match status" value="1"/>
</dbReference>
<dbReference type="RefSeq" id="WP_105367390.1">
    <property type="nucleotide sequence ID" value="NZ_NEMB01000003.1"/>
</dbReference>
<dbReference type="GO" id="GO:0016539">
    <property type="term" value="P:intein-mediated protein splicing"/>
    <property type="evidence" value="ECO:0007669"/>
    <property type="project" value="InterPro"/>
</dbReference>
<evidence type="ECO:0000259" key="1">
    <source>
        <dbReference type="SMART" id="SM00306"/>
    </source>
</evidence>
<dbReference type="CDD" id="cd00081">
    <property type="entry name" value="Hint"/>
    <property type="match status" value="1"/>
</dbReference>
<dbReference type="SUPFAM" id="SSF51294">
    <property type="entry name" value="Hedgehog/intein (Hint) domain"/>
    <property type="match status" value="1"/>
</dbReference>
<accession>A0A2S8R6N2</accession>
<dbReference type="InterPro" id="IPR006141">
    <property type="entry name" value="Intein_N"/>
</dbReference>
<name>A0A2S8R6N2_9FIRM</name>
<organism evidence="2 3">
    <name type="scientific">Acetivibrio saccincola</name>
    <dbReference type="NCBI Taxonomy" id="1677857"/>
    <lineage>
        <taxon>Bacteria</taxon>
        <taxon>Bacillati</taxon>
        <taxon>Bacillota</taxon>
        <taxon>Clostridia</taxon>
        <taxon>Eubacteriales</taxon>
        <taxon>Oscillospiraceae</taxon>
        <taxon>Acetivibrio</taxon>
    </lineage>
</organism>
<dbReference type="PROSITE" id="PS50817">
    <property type="entry name" value="INTEIN_N_TER"/>
    <property type="match status" value="1"/>
</dbReference>
<dbReference type="InterPro" id="IPR030934">
    <property type="entry name" value="Intein_C"/>
</dbReference>
<dbReference type="NCBIfam" id="TIGR01445">
    <property type="entry name" value="intein_Nterm"/>
    <property type="match status" value="1"/>
</dbReference>
<dbReference type="PROSITE" id="PS50818">
    <property type="entry name" value="INTEIN_C_TER"/>
    <property type="match status" value="1"/>
</dbReference>
<evidence type="ECO:0000313" key="3">
    <source>
        <dbReference type="Proteomes" id="UP000239720"/>
    </source>
</evidence>
<dbReference type="SMART" id="SM00306">
    <property type="entry name" value="HintN"/>
    <property type="match status" value="1"/>
</dbReference>
<dbReference type="AlphaFoldDB" id="A0A2S8R6N2"/>
<protein>
    <recommendedName>
        <fullName evidence="1">Hint domain-containing protein</fullName>
    </recommendedName>
</protein>
<reference evidence="2 3" key="1">
    <citation type="journal article" date="2018" name="Syst. Appl. Microbiol.">
        <title>Characterization and high-quality draft genome sequence of Herbivorax saccincola A7, an anaerobic, alkaliphilic, thermophilic, cellulolytic, and xylanolytic bacterium.</title>
        <authorList>
            <person name="Aikawa S."/>
            <person name="Baramee S."/>
            <person name="Sermsathanaswadi J."/>
            <person name="Thianheng P."/>
            <person name="Tachaapaikoon C."/>
            <person name="Shikata A."/>
            <person name="Waeonukul R."/>
            <person name="Pason P."/>
            <person name="Ratanakhanokchai K."/>
            <person name="Kosugi A."/>
        </authorList>
    </citation>
    <scope>NUCLEOTIDE SEQUENCE [LARGE SCALE GENOMIC DNA]</scope>
    <source>
        <strain evidence="2 3">A7</strain>
    </source>
</reference>
<gene>
    <name evidence="2" type="ORF">B9R14_00845</name>
</gene>
<evidence type="ECO:0000313" key="2">
    <source>
        <dbReference type="EMBL" id="PQQ65459.1"/>
    </source>
</evidence>
<dbReference type="Proteomes" id="UP000239720">
    <property type="component" value="Unassembled WGS sequence"/>
</dbReference>
<dbReference type="Gene3D" id="2.170.16.10">
    <property type="entry name" value="Hedgehog/Intein (Hint) domain"/>
    <property type="match status" value="1"/>
</dbReference>
<dbReference type="NCBIfam" id="TIGR01443">
    <property type="entry name" value="intein_Cterm"/>
    <property type="match status" value="1"/>
</dbReference>
<comment type="caution">
    <text evidence="2">The sequence shown here is derived from an EMBL/GenBank/DDBJ whole genome shotgun (WGS) entry which is preliminary data.</text>
</comment>
<dbReference type="InterPro" id="IPR036844">
    <property type="entry name" value="Hint_dom_sf"/>
</dbReference>
<dbReference type="OrthoDB" id="1760972at2"/>